<dbReference type="Proteomes" id="UP000799118">
    <property type="component" value="Unassembled WGS sequence"/>
</dbReference>
<accession>A0A6A4HP82</accession>
<organism evidence="1 2">
    <name type="scientific">Gymnopus androsaceus JB14</name>
    <dbReference type="NCBI Taxonomy" id="1447944"/>
    <lineage>
        <taxon>Eukaryota</taxon>
        <taxon>Fungi</taxon>
        <taxon>Dikarya</taxon>
        <taxon>Basidiomycota</taxon>
        <taxon>Agaricomycotina</taxon>
        <taxon>Agaricomycetes</taxon>
        <taxon>Agaricomycetidae</taxon>
        <taxon>Agaricales</taxon>
        <taxon>Marasmiineae</taxon>
        <taxon>Omphalotaceae</taxon>
        <taxon>Gymnopus</taxon>
    </lineage>
</organism>
<feature type="non-terminal residue" evidence="1">
    <location>
        <position position="1"/>
    </location>
</feature>
<proteinExistence type="predicted"/>
<reference evidence="1" key="1">
    <citation type="journal article" date="2019" name="Environ. Microbiol.">
        <title>Fungal ecological strategies reflected in gene transcription - a case study of two litter decomposers.</title>
        <authorList>
            <person name="Barbi F."/>
            <person name="Kohler A."/>
            <person name="Barry K."/>
            <person name="Baskaran P."/>
            <person name="Daum C."/>
            <person name="Fauchery L."/>
            <person name="Ihrmark K."/>
            <person name="Kuo A."/>
            <person name="LaButti K."/>
            <person name="Lipzen A."/>
            <person name="Morin E."/>
            <person name="Grigoriev I.V."/>
            <person name="Henrissat B."/>
            <person name="Lindahl B."/>
            <person name="Martin F."/>
        </authorList>
    </citation>
    <scope>NUCLEOTIDE SEQUENCE</scope>
    <source>
        <strain evidence="1">JB14</strain>
    </source>
</reference>
<dbReference type="OrthoDB" id="6133115at2759"/>
<dbReference type="AlphaFoldDB" id="A0A6A4HP82"/>
<evidence type="ECO:0000313" key="1">
    <source>
        <dbReference type="EMBL" id="KAE9400802.1"/>
    </source>
</evidence>
<protein>
    <submittedName>
        <fullName evidence="1">Uncharacterized protein</fullName>
    </submittedName>
</protein>
<dbReference type="EMBL" id="ML769453">
    <property type="protein sequence ID" value="KAE9400802.1"/>
    <property type="molecule type" value="Genomic_DNA"/>
</dbReference>
<name>A0A6A4HP82_9AGAR</name>
<sequence length="91" mass="10330">QCSAAWSTFTCLFWESSEWSWRLPALLQAFGPSFSVFTALLGARVSPVPPQQIQGTKALDILAKFHANGDYDDELVQREFQQISEHIQNDR</sequence>
<evidence type="ECO:0000313" key="2">
    <source>
        <dbReference type="Proteomes" id="UP000799118"/>
    </source>
</evidence>
<gene>
    <name evidence="1" type="ORF">BT96DRAFT_1096332</name>
</gene>
<keyword evidence="2" id="KW-1185">Reference proteome</keyword>